<feature type="signal peptide" evidence="1">
    <location>
        <begin position="1"/>
        <end position="19"/>
    </location>
</feature>
<dbReference type="EMBL" id="BAABRI010000004">
    <property type="protein sequence ID" value="GAA5481743.1"/>
    <property type="molecule type" value="Genomic_DNA"/>
</dbReference>
<dbReference type="NCBIfam" id="TIGR02595">
    <property type="entry name" value="PEP_CTERM"/>
    <property type="match status" value="1"/>
</dbReference>
<keyword evidence="3" id="KW-1185">Reference proteome</keyword>
<proteinExistence type="predicted"/>
<protein>
    <recommendedName>
        <fullName evidence="4">PEP-CTERM protein-sorting domain-containing protein</fullName>
    </recommendedName>
</protein>
<dbReference type="NCBIfam" id="NF033208">
    <property type="entry name" value="choice_anch_E"/>
    <property type="match status" value="1"/>
</dbReference>
<evidence type="ECO:0008006" key="4">
    <source>
        <dbReference type="Google" id="ProtNLM"/>
    </source>
</evidence>
<dbReference type="InterPro" id="IPR013424">
    <property type="entry name" value="Ice-binding_C"/>
</dbReference>
<evidence type="ECO:0000313" key="3">
    <source>
        <dbReference type="Proteomes" id="UP001476282"/>
    </source>
</evidence>
<organism evidence="2 3">
    <name type="scientific">Haloferula sargassicola</name>
    <dbReference type="NCBI Taxonomy" id="490096"/>
    <lineage>
        <taxon>Bacteria</taxon>
        <taxon>Pseudomonadati</taxon>
        <taxon>Verrucomicrobiota</taxon>
        <taxon>Verrucomicrobiia</taxon>
        <taxon>Verrucomicrobiales</taxon>
        <taxon>Verrucomicrobiaceae</taxon>
        <taxon>Haloferula</taxon>
    </lineage>
</organism>
<feature type="chain" id="PRO_5046730440" description="PEP-CTERM protein-sorting domain-containing protein" evidence="1">
    <location>
        <begin position="20"/>
        <end position="224"/>
    </location>
</feature>
<reference evidence="2 3" key="1">
    <citation type="submission" date="2024-02" db="EMBL/GenBank/DDBJ databases">
        <title>Haloferula sargassicola NBRC 104335.</title>
        <authorList>
            <person name="Ichikawa N."/>
            <person name="Katano-Makiyama Y."/>
            <person name="Hidaka K."/>
        </authorList>
    </citation>
    <scope>NUCLEOTIDE SEQUENCE [LARGE SCALE GENOMIC DNA]</scope>
    <source>
        <strain evidence="2 3">NBRC 104335</strain>
    </source>
</reference>
<dbReference type="RefSeq" id="WP_353565892.1">
    <property type="nucleotide sequence ID" value="NZ_BAABRI010000004.1"/>
</dbReference>
<accession>A0ABP9UPL8</accession>
<sequence length="224" mass="23249">MIRSLMALFGLVGALCAQTMTLQFTGDLNNGPSPAYIPGLSQSADVPLFDPALGQLVGVKLLLSSSVQTRMEFENDNGSPVDFTASLSGTSAATFGTLSTNLMFQRNLSLTAGASDDVGGVCDWSGIDYIDTGLVAANSSASTEIPGDGGTDLAPYIGPGTLPVYLTGSHDVSMDSHGDVKFRTSQSGEASTYTVIYTYVPVPEPSGVVLLGLSGVLLLARRRR</sequence>
<evidence type="ECO:0000256" key="1">
    <source>
        <dbReference type="SAM" id="SignalP"/>
    </source>
</evidence>
<keyword evidence="1" id="KW-0732">Signal</keyword>
<name>A0ABP9UPL8_9BACT</name>
<gene>
    <name evidence="2" type="ORF">Hsar01_00954</name>
</gene>
<evidence type="ECO:0000313" key="2">
    <source>
        <dbReference type="EMBL" id="GAA5481743.1"/>
    </source>
</evidence>
<dbReference type="Proteomes" id="UP001476282">
    <property type="component" value="Unassembled WGS sequence"/>
</dbReference>
<comment type="caution">
    <text evidence="2">The sequence shown here is derived from an EMBL/GenBank/DDBJ whole genome shotgun (WGS) entry which is preliminary data.</text>
</comment>